<protein>
    <recommendedName>
        <fullName evidence="10">Cytochrome P450</fullName>
    </recommendedName>
</protein>
<evidence type="ECO:0000256" key="1">
    <source>
        <dbReference type="ARBA" id="ARBA00001971"/>
    </source>
</evidence>
<keyword evidence="5" id="KW-0560">Oxidoreductase</keyword>
<keyword evidence="9" id="KW-1185">Reference proteome</keyword>
<dbReference type="InterPro" id="IPR001128">
    <property type="entry name" value="Cyt_P450"/>
</dbReference>
<sequence length="157" mass="18220">MLCKNPAVQEKVAKEVREATEGKQITNFAEFAASVDEEALEKMNYLHAAITETLDSIQLCPWMKFIWGDDAEEYKPERWLNEDGMFRQRSPFKFTAFQAGPRLCLGKEFAYRQMKIFSAVLIGCFVFKLRDEKKTVNYRTMINLRIDGGLHVCALHR</sequence>
<dbReference type="GO" id="GO:0004497">
    <property type="term" value="F:monooxygenase activity"/>
    <property type="evidence" value="ECO:0007669"/>
    <property type="project" value="UniProtKB-KW"/>
</dbReference>
<organism evidence="8 9">
    <name type="scientific">Hevea brasiliensis</name>
    <name type="common">Para rubber tree</name>
    <name type="synonym">Siphonia brasiliensis</name>
    <dbReference type="NCBI Taxonomy" id="3981"/>
    <lineage>
        <taxon>Eukaryota</taxon>
        <taxon>Viridiplantae</taxon>
        <taxon>Streptophyta</taxon>
        <taxon>Embryophyta</taxon>
        <taxon>Tracheophyta</taxon>
        <taxon>Spermatophyta</taxon>
        <taxon>Magnoliopsida</taxon>
        <taxon>eudicotyledons</taxon>
        <taxon>Gunneridae</taxon>
        <taxon>Pentapetalae</taxon>
        <taxon>rosids</taxon>
        <taxon>fabids</taxon>
        <taxon>Malpighiales</taxon>
        <taxon>Euphorbiaceae</taxon>
        <taxon>Crotonoideae</taxon>
        <taxon>Micrandreae</taxon>
        <taxon>Hevea</taxon>
    </lineage>
</organism>
<evidence type="ECO:0000256" key="6">
    <source>
        <dbReference type="ARBA" id="ARBA00023004"/>
    </source>
</evidence>
<comment type="cofactor">
    <cofactor evidence="1">
        <name>heme</name>
        <dbReference type="ChEBI" id="CHEBI:30413"/>
    </cofactor>
</comment>
<evidence type="ECO:0000313" key="8">
    <source>
        <dbReference type="EMBL" id="KAF2311095.1"/>
    </source>
</evidence>
<proteinExistence type="inferred from homology"/>
<accession>A0A6A6MF12</accession>
<evidence type="ECO:0000313" key="9">
    <source>
        <dbReference type="Proteomes" id="UP000467840"/>
    </source>
</evidence>
<dbReference type="InterPro" id="IPR036396">
    <property type="entry name" value="Cyt_P450_sf"/>
</dbReference>
<gene>
    <name evidence="8" type="ORF">GH714_019471</name>
</gene>
<dbReference type="PRINTS" id="PR00385">
    <property type="entry name" value="P450"/>
</dbReference>
<evidence type="ECO:0000256" key="3">
    <source>
        <dbReference type="ARBA" id="ARBA00022617"/>
    </source>
</evidence>
<dbReference type="GO" id="GO:0020037">
    <property type="term" value="F:heme binding"/>
    <property type="evidence" value="ECO:0007669"/>
    <property type="project" value="InterPro"/>
</dbReference>
<reference evidence="8 9" key="1">
    <citation type="journal article" date="2020" name="Mol. Plant">
        <title>The Chromosome-Based Rubber Tree Genome Provides New Insights into Spurge Genome Evolution and Rubber Biosynthesis.</title>
        <authorList>
            <person name="Liu J."/>
            <person name="Shi C."/>
            <person name="Shi C.C."/>
            <person name="Li W."/>
            <person name="Zhang Q.J."/>
            <person name="Zhang Y."/>
            <person name="Li K."/>
            <person name="Lu H.F."/>
            <person name="Shi C."/>
            <person name="Zhu S.T."/>
            <person name="Xiao Z.Y."/>
            <person name="Nan H."/>
            <person name="Yue Y."/>
            <person name="Zhu X.G."/>
            <person name="Wu Y."/>
            <person name="Hong X.N."/>
            <person name="Fan G.Y."/>
            <person name="Tong Y."/>
            <person name="Zhang D."/>
            <person name="Mao C.L."/>
            <person name="Liu Y.L."/>
            <person name="Hao S.J."/>
            <person name="Liu W.Q."/>
            <person name="Lv M.Q."/>
            <person name="Zhang H.B."/>
            <person name="Liu Y."/>
            <person name="Hu-Tang G.R."/>
            <person name="Wang J.P."/>
            <person name="Wang J.H."/>
            <person name="Sun Y.H."/>
            <person name="Ni S.B."/>
            <person name="Chen W.B."/>
            <person name="Zhang X.C."/>
            <person name="Jiao Y.N."/>
            <person name="Eichler E.E."/>
            <person name="Li G.H."/>
            <person name="Liu X."/>
            <person name="Gao L.Z."/>
        </authorList>
    </citation>
    <scope>NUCLEOTIDE SEQUENCE [LARGE SCALE GENOMIC DNA]</scope>
    <source>
        <strain evidence="9">cv. GT1</strain>
        <tissue evidence="8">Leaf</tissue>
    </source>
</reference>
<dbReference type="Gene3D" id="1.10.630.10">
    <property type="entry name" value="Cytochrome P450"/>
    <property type="match status" value="2"/>
</dbReference>
<evidence type="ECO:0008006" key="10">
    <source>
        <dbReference type="Google" id="ProtNLM"/>
    </source>
</evidence>
<keyword evidence="4" id="KW-0479">Metal-binding</keyword>
<evidence type="ECO:0000256" key="4">
    <source>
        <dbReference type="ARBA" id="ARBA00022723"/>
    </source>
</evidence>
<evidence type="ECO:0000256" key="7">
    <source>
        <dbReference type="ARBA" id="ARBA00023033"/>
    </source>
</evidence>
<evidence type="ECO:0000256" key="2">
    <source>
        <dbReference type="ARBA" id="ARBA00010617"/>
    </source>
</evidence>
<keyword evidence="7" id="KW-0503">Monooxygenase</keyword>
<dbReference type="EMBL" id="JAAGAX010000006">
    <property type="protein sequence ID" value="KAF2311095.1"/>
    <property type="molecule type" value="Genomic_DNA"/>
</dbReference>
<dbReference type="GO" id="GO:0005506">
    <property type="term" value="F:iron ion binding"/>
    <property type="evidence" value="ECO:0007669"/>
    <property type="project" value="InterPro"/>
</dbReference>
<dbReference type="GO" id="GO:0016705">
    <property type="term" value="F:oxidoreductase activity, acting on paired donors, with incorporation or reduction of molecular oxygen"/>
    <property type="evidence" value="ECO:0007669"/>
    <property type="project" value="InterPro"/>
</dbReference>
<name>A0A6A6MF12_HEVBR</name>
<dbReference type="SUPFAM" id="SSF48264">
    <property type="entry name" value="Cytochrome P450"/>
    <property type="match status" value="1"/>
</dbReference>
<dbReference type="Proteomes" id="UP000467840">
    <property type="component" value="Chromosome 14"/>
</dbReference>
<evidence type="ECO:0000256" key="5">
    <source>
        <dbReference type="ARBA" id="ARBA00023002"/>
    </source>
</evidence>
<keyword evidence="6" id="KW-0408">Iron</keyword>
<keyword evidence="3" id="KW-0349">Heme</keyword>
<dbReference type="Pfam" id="PF00067">
    <property type="entry name" value="p450"/>
    <property type="match status" value="2"/>
</dbReference>
<dbReference type="PANTHER" id="PTHR24296">
    <property type="entry name" value="CYTOCHROME P450"/>
    <property type="match status" value="1"/>
</dbReference>
<comment type="caution">
    <text evidence="8">The sequence shown here is derived from an EMBL/GenBank/DDBJ whole genome shotgun (WGS) entry which is preliminary data.</text>
</comment>
<comment type="similarity">
    <text evidence="2">Belongs to the cytochrome P450 family.</text>
</comment>
<dbReference type="AlphaFoldDB" id="A0A6A6MF12"/>